<dbReference type="AlphaFoldDB" id="A0A699H9R8"/>
<organism evidence="2">
    <name type="scientific">Tanacetum cinerariifolium</name>
    <name type="common">Dalmatian daisy</name>
    <name type="synonym">Chrysanthemum cinerariifolium</name>
    <dbReference type="NCBI Taxonomy" id="118510"/>
    <lineage>
        <taxon>Eukaryota</taxon>
        <taxon>Viridiplantae</taxon>
        <taxon>Streptophyta</taxon>
        <taxon>Embryophyta</taxon>
        <taxon>Tracheophyta</taxon>
        <taxon>Spermatophyta</taxon>
        <taxon>Magnoliopsida</taxon>
        <taxon>eudicotyledons</taxon>
        <taxon>Gunneridae</taxon>
        <taxon>Pentapetalae</taxon>
        <taxon>asterids</taxon>
        <taxon>campanulids</taxon>
        <taxon>Asterales</taxon>
        <taxon>Asteraceae</taxon>
        <taxon>Asteroideae</taxon>
        <taxon>Anthemideae</taxon>
        <taxon>Anthemidinae</taxon>
        <taxon>Tanacetum</taxon>
    </lineage>
</organism>
<reference evidence="2" key="1">
    <citation type="journal article" date="2019" name="Sci. Rep.">
        <title>Draft genome of Tanacetum cinerariifolium, the natural source of mosquito coil.</title>
        <authorList>
            <person name="Yamashiro T."/>
            <person name="Shiraishi A."/>
            <person name="Satake H."/>
            <person name="Nakayama K."/>
        </authorList>
    </citation>
    <scope>NUCLEOTIDE SEQUENCE</scope>
</reference>
<accession>A0A699H9R8</accession>
<proteinExistence type="predicted"/>
<feature type="compositionally biased region" description="Basic and acidic residues" evidence="1">
    <location>
        <begin position="19"/>
        <end position="37"/>
    </location>
</feature>
<evidence type="ECO:0000256" key="1">
    <source>
        <dbReference type="SAM" id="MobiDB-lite"/>
    </source>
</evidence>
<evidence type="ECO:0000313" key="2">
    <source>
        <dbReference type="EMBL" id="GEX71049.1"/>
    </source>
</evidence>
<feature type="region of interest" description="Disordered" evidence="1">
    <location>
        <begin position="1"/>
        <end position="40"/>
    </location>
</feature>
<comment type="caution">
    <text evidence="2">The sequence shown here is derived from an EMBL/GenBank/DDBJ whole genome shotgun (WGS) entry which is preliminary data.</text>
</comment>
<gene>
    <name evidence="2" type="ORF">Tci_343024</name>
</gene>
<sequence>MPHPHREDGFNTHAKKEKVRREDKEHHSQESGFDHHGTNHLTHRCKPAIALEEFTHFLKKLEDSVVELFYQDNPTYSILKTSFIMKKEKV</sequence>
<protein>
    <submittedName>
        <fullName evidence="2">Paired amphipathic helix protein Sin3-like 3</fullName>
    </submittedName>
</protein>
<feature type="compositionally biased region" description="Basic and acidic residues" evidence="1">
    <location>
        <begin position="1"/>
        <end position="10"/>
    </location>
</feature>
<dbReference type="EMBL" id="BKCJ010125085">
    <property type="protein sequence ID" value="GEX71049.1"/>
    <property type="molecule type" value="Genomic_DNA"/>
</dbReference>
<name>A0A699H9R8_TANCI</name>